<proteinExistence type="predicted"/>
<feature type="domain" description="Stress-response A/B barrel" evidence="2">
    <location>
        <begin position="5"/>
        <end position="97"/>
    </location>
</feature>
<organism evidence="3 4">
    <name type="scientific">Paenibacillus montaniterrae</name>
    <dbReference type="NCBI Taxonomy" id="429341"/>
    <lineage>
        <taxon>Bacteria</taxon>
        <taxon>Bacillati</taxon>
        <taxon>Bacillota</taxon>
        <taxon>Bacilli</taxon>
        <taxon>Bacillales</taxon>
        <taxon>Paenibacillaceae</taxon>
        <taxon>Paenibacillus</taxon>
    </lineage>
</organism>
<dbReference type="RefSeq" id="WP_213512991.1">
    <property type="nucleotide sequence ID" value="NZ_BOSE01000001.1"/>
</dbReference>
<dbReference type="AlphaFoldDB" id="A0A920CSG7"/>
<evidence type="ECO:0000313" key="3">
    <source>
        <dbReference type="EMBL" id="GIP14797.1"/>
    </source>
</evidence>
<keyword evidence="4" id="KW-1185">Reference proteome</keyword>
<gene>
    <name evidence="3" type="ORF">J40TS1_04390</name>
</gene>
<evidence type="ECO:0000259" key="2">
    <source>
        <dbReference type="PROSITE" id="PS51502"/>
    </source>
</evidence>
<sequence>MNSTIIHSVVFTLKHEKDSEQAKQFLQDGQALLSSIPSVKNFQVFYEVSPKNNYQYGFSMEFDSQADYDAYNEHPVHTAFVQQRWEVEVEQFMEIDYKRYL</sequence>
<name>A0A920CSG7_9BACL</name>
<accession>A0A920CSG7</accession>
<dbReference type="SMART" id="SM00886">
    <property type="entry name" value="Dabb"/>
    <property type="match status" value="1"/>
</dbReference>
<comment type="caution">
    <text evidence="3">The sequence shown here is derived from an EMBL/GenBank/DDBJ whole genome shotgun (WGS) entry which is preliminary data.</text>
</comment>
<dbReference type="EMBL" id="BOSE01000001">
    <property type="protein sequence ID" value="GIP14797.1"/>
    <property type="molecule type" value="Genomic_DNA"/>
</dbReference>
<dbReference type="SUPFAM" id="SSF54909">
    <property type="entry name" value="Dimeric alpha+beta barrel"/>
    <property type="match status" value="1"/>
</dbReference>
<protein>
    <submittedName>
        <fullName evidence="3">Stress responsive protein</fullName>
    </submittedName>
</protein>
<dbReference type="Pfam" id="PF07876">
    <property type="entry name" value="Dabb"/>
    <property type="match status" value="1"/>
</dbReference>
<reference evidence="3" key="1">
    <citation type="submission" date="2021-03" db="EMBL/GenBank/DDBJ databases">
        <title>Antimicrobial resistance genes in bacteria isolated from Japanese honey, and their potential for conferring macrolide and lincosamide resistance in the American foulbrood pathogen Paenibacillus larvae.</title>
        <authorList>
            <person name="Okamoto M."/>
            <person name="Kumagai M."/>
            <person name="Kanamori H."/>
            <person name="Takamatsu D."/>
        </authorList>
    </citation>
    <scope>NUCLEOTIDE SEQUENCE</scope>
    <source>
        <strain evidence="3">J40TS1</strain>
    </source>
</reference>
<dbReference type="Proteomes" id="UP000683139">
    <property type="component" value="Unassembled WGS sequence"/>
</dbReference>
<dbReference type="PROSITE" id="PS51502">
    <property type="entry name" value="S_R_A_B_BARREL"/>
    <property type="match status" value="1"/>
</dbReference>
<comment type="subunit">
    <text evidence="1">Homodimer.</text>
</comment>
<dbReference type="InterPro" id="IPR044662">
    <property type="entry name" value="HS1/DABB1-like"/>
</dbReference>
<dbReference type="PANTHER" id="PTHR33178:SF10">
    <property type="entry name" value="STRESS-RESPONSE A_B BARREL DOMAIN-CONTAINING PROTEIN"/>
    <property type="match status" value="1"/>
</dbReference>
<evidence type="ECO:0000256" key="1">
    <source>
        <dbReference type="ARBA" id="ARBA00011738"/>
    </source>
</evidence>
<evidence type="ECO:0000313" key="4">
    <source>
        <dbReference type="Proteomes" id="UP000683139"/>
    </source>
</evidence>
<dbReference type="PANTHER" id="PTHR33178">
    <property type="match status" value="1"/>
</dbReference>
<dbReference type="Gene3D" id="3.30.70.100">
    <property type="match status" value="1"/>
</dbReference>
<dbReference type="InterPro" id="IPR013097">
    <property type="entry name" value="Dabb"/>
</dbReference>
<dbReference type="InterPro" id="IPR011008">
    <property type="entry name" value="Dimeric_a/b-barrel"/>
</dbReference>